<name>A0A0K1P9C1_9BACT</name>
<dbReference type="EMBL" id="CP012332">
    <property type="protein sequence ID" value="AKU90133.1"/>
    <property type="molecule type" value="Genomic_DNA"/>
</dbReference>
<evidence type="ECO:0000313" key="1">
    <source>
        <dbReference type="EMBL" id="AKU90133.1"/>
    </source>
</evidence>
<evidence type="ECO:0000313" key="2">
    <source>
        <dbReference type="Proteomes" id="UP000055590"/>
    </source>
</evidence>
<dbReference type="AlphaFoldDB" id="A0A0K1P9C1"/>
<reference evidence="1 2" key="1">
    <citation type="submission" date="2015-08" db="EMBL/GenBank/DDBJ databases">
        <authorList>
            <person name="Babu N.S."/>
            <person name="Beckwith C.J."/>
            <person name="Beseler K.G."/>
            <person name="Brison A."/>
            <person name="Carone J.V."/>
            <person name="Caskin T.P."/>
            <person name="Diamond M."/>
            <person name="Durham M.E."/>
            <person name="Foxe J.M."/>
            <person name="Go M."/>
            <person name="Henderson B.A."/>
            <person name="Jones I.B."/>
            <person name="McGettigan J.A."/>
            <person name="Micheletti S.J."/>
            <person name="Nasrallah M.E."/>
            <person name="Ortiz D."/>
            <person name="Piller C.R."/>
            <person name="Privatt S.R."/>
            <person name="Schneider S.L."/>
            <person name="Sharp S."/>
            <person name="Smith T.C."/>
            <person name="Stanton J.D."/>
            <person name="Ullery H.E."/>
            <person name="Wilson R.J."/>
            <person name="Serrano M.G."/>
            <person name="Buck G."/>
            <person name="Lee V."/>
            <person name="Wang Y."/>
            <person name="Carvalho R."/>
            <person name="Voegtly L."/>
            <person name="Shi R."/>
            <person name="Duckworth R."/>
            <person name="Johnson A."/>
            <person name="Loviza R."/>
            <person name="Walstead R."/>
            <person name="Shah Z."/>
            <person name="Kiflezghi M."/>
            <person name="Wade K."/>
            <person name="Ball S.L."/>
            <person name="Bradley K.W."/>
            <person name="Asai D.J."/>
            <person name="Bowman C.A."/>
            <person name="Russell D.A."/>
            <person name="Pope W.H."/>
            <person name="Jacobs-Sera D."/>
            <person name="Hendrix R.W."/>
            <person name="Hatfull G.F."/>
        </authorList>
    </citation>
    <scope>NUCLEOTIDE SEQUENCE [LARGE SCALE GENOMIC DNA]</scope>
    <source>
        <strain evidence="1 2">DSM 27710</strain>
    </source>
</reference>
<dbReference type="Proteomes" id="UP000055590">
    <property type="component" value="Chromosome"/>
</dbReference>
<dbReference type="KEGG" id="vin:AKJ08_0520"/>
<dbReference type="RefSeq" id="WP_157370432.1">
    <property type="nucleotide sequence ID" value="NZ_CP012332.1"/>
</dbReference>
<sequence length="69" mass="7615">MYQSEFARKYIALGEARGLADGVISVLAVRGLTISAEQRDRLFGNDDPLLAGRWLDRAAEVDSADQLFD</sequence>
<protein>
    <submittedName>
        <fullName evidence="1">Uncharacterized protein</fullName>
    </submittedName>
</protein>
<dbReference type="STRING" id="1391653.AKJ08_0520"/>
<keyword evidence="2" id="KW-1185">Reference proteome</keyword>
<dbReference type="OrthoDB" id="5520850at2"/>
<organism evidence="1 2">
    <name type="scientific">Vulgatibacter incomptus</name>
    <dbReference type="NCBI Taxonomy" id="1391653"/>
    <lineage>
        <taxon>Bacteria</taxon>
        <taxon>Pseudomonadati</taxon>
        <taxon>Myxococcota</taxon>
        <taxon>Myxococcia</taxon>
        <taxon>Myxococcales</taxon>
        <taxon>Cystobacterineae</taxon>
        <taxon>Vulgatibacteraceae</taxon>
        <taxon>Vulgatibacter</taxon>
    </lineage>
</organism>
<accession>A0A0K1P9C1</accession>
<gene>
    <name evidence="1" type="ORF">AKJ08_0520</name>
</gene>
<proteinExistence type="predicted"/>